<keyword evidence="2 4" id="KW-0067">ATP-binding</keyword>
<dbReference type="PROSITE" id="PS50893">
    <property type="entry name" value="ABC_TRANSPORTER_2"/>
    <property type="match status" value="2"/>
</dbReference>
<accession>A0ABZ1NHX5</accession>
<dbReference type="GO" id="GO:0005524">
    <property type="term" value="F:ATP binding"/>
    <property type="evidence" value="ECO:0007669"/>
    <property type="project" value="UniProtKB-KW"/>
</dbReference>
<proteinExistence type="predicted"/>
<sequence length="558" mass="60101">MPTQITALAVSKSFDGDPVLTDVTCSLDVGERTGIIGENGSGKTTLLRLFAGRVQPDSGEIIVHAEGGVGYLAQDEQLPQHLTVQQLIDRALTELRAVEAQMRRLEIAMADGDESGIDEYGDLTLLFELHGGYDADARVEQAFHGLGLSLVDRDRTIGELSGGEQVRLRLAAVLAAAPELLLLDEPTNHLDDVALTWLEDHLIARRGTTVAVSHDRAFLERVTTSLLEVDADRQRVVRYSDGYPGFLAEKAAERARWEQAHAQWLADTARFREAVDTTARRVAPGRAMADNNKMAYGRAGGRVQQSVASRVRNAQERLRRLLANPVPAPPQPLRFAPTLATAGGEGTGLEATDISVAGRLAPISVTLAAGDRLLITGPNGAGKTTLLRVLAGQLAPDTGTVARTGKIGYLAQEPPPAVRGRMMFVAFARDRPGDPEFHGNQLLSLGLFDVSQFTTRVEDLSTGQRQRLALARLVTEPVDVLLLDEPTNHLSPGLVEELETALAHFPGAIVVVSHDRRLRSRWEGTHLALQAATARTTVPDSGVDDERRAGLLGGAGIR</sequence>
<dbReference type="SMART" id="SM00382">
    <property type="entry name" value="AAA"/>
    <property type="match status" value="2"/>
</dbReference>
<dbReference type="PANTHER" id="PTHR42855">
    <property type="entry name" value="ABC TRANSPORTER ATP-BINDING SUBUNIT"/>
    <property type="match status" value="1"/>
</dbReference>
<evidence type="ECO:0000259" key="3">
    <source>
        <dbReference type="PROSITE" id="PS50893"/>
    </source>
</evidence>
<dbReference type="InterPro" id="IPR017871">
    <property type="entry name" value="ABC_transporter-like_CS"/>
</dbReference>
<evidence type="ECO:0000256" key="2">
    <source>
        <dbReference type="ARBA" id="ARBA00022840"/>
    </source>
</evidence>
<name>A0ABZ1NHX5_9NOCA</name>
<dbReference type="InterPro" id="IPR051309">
    <property type="entry name" value="ABCF_ATPase"/>
</dbReference>
<evidence type="ECO:0000313" key="4">
    <source>
        <dbReference type="EMBL" id="WTY39328.1"/>
    </source>
</evidence>
<protein>
    <submittedName>
        <fullName evidence="4">ATP-binding cassette domain-containing protein</fullName>
    </submittedName>
</protein>
<dbReference type="Pfam" id="PF00005">
    <property type="entry name" value="ABC_tran"/>
    <property type="match status" value="2"/>
</dbReference>
<feature type="domain" description="ABC transporter" evidence="3">
    <location>
        <begin position="333"/>
        <end position="557"/>
    </location>
</feature>
<dbReference type="InterPro" id="IPR027417">
    <property type="entry name" value="P-loop_NTPase"/>
</dbReference>
<organism evidence="4 5">
    <name type="scientific">Nocardia salmonicida</name>
    <dbReference type="NCBI Taxonomy" id="53431"/>
    <lineage>
        <taxon>Bacteria</taxon>
        <taxon>Bacillati</taxon>
        <taxon>Actinomycetota</taxon>
        <taxon>Actinomycetes</taxon>
        <taxon>Mycobacteriales</taxon>
        <taxon>Nocardiaceae</taxon>
        <taxon>Nocardia</taxon>
    </lineage>
</organism>
<reference evidence="4 5" key="1">
    <citation type="submission" date="2022-10" db="EMBL/GenBank/DDBJ databases">
        <title>The complete genomes of actinobacterial strains from the NBC collection.</title>
        <authorList>
            <person name="Joergensen T.S."/>
            <person name="Alvarez Arevalo M."/>
            <person name="Sterndorff E.B."/>
            <person name="Faurdal D."/>
            <person name="Vuksanovic O."/>
            <person name="Mourched A.-S."/>
            <person name="Charusanti P."/>
            <person name="Shaw S."/>
            <person name="Blin K."/>
            <person name="Weber T."/>
        </authorList>
    </citation>
    <scope>NUCLEOTIDE SEQUENCE [LARGE SCALE GENOMIC DNA]</scope>
    <source>
        <strain evidence="4 5">NBC_01413</strain>
    </source>
</reference>
<dbReference type="CDD" id="cd03221">
    <property type="entry name" value="ABCF_EF-3"/>
    <property type="match status" value="1"/>
</dbReference>
<dbReference type="Proteomes" id="UP001621418">
    <property type="component" value="Chromosome"/>
</dbReference>
<dbReference type="EMBL" id="CP109527">
    <property type="protein sequence ID" value="WTY39328.1"/>
    <property type="molecule type" value="Genomic_DNA"/>
</dbReference>
<keyword evidence="1" id="KW-0547">Nucleotide-binding</keyword>
<dbReference type="RefSeq" id="WP_405151302.1">
    <property type="nucleotide sequence ID" value="NZ_CP109527.1"/>
</dbReference>
<feature type="domain" description="ABC transporter" evidence="3">
    <location>
        <begin position="5"/>
        <end position="273"/>
    </location>
</feature>
<dbReference type="SUPFAM" id="SSF52540">
    <property type="entry name" value="P-loop containing nucleoside triphosphate hydrolases"/>
    <property type="match status" value="2"/>
</dbReference>
<gene>
    <name evidence="4" type="ORF">OG308_16570</name>
</gene>
<dbReference type="InterPro" id="IPR003439">
    <property type="entry name" value="ABC_transporter-like_ATP-bd"/>
</dbReference>
<evidence type="ECO:0000256" key="1">
    <source>
        <dbReference type="ARBA" id="ARBA00022741"/>
    </source>
</evidence>
<keyword evidence="5" id="KW-1185">Reference proteome</keyword>
<dbReference type="PROSITE" id="PS00211">
    <property type="entry name" value="ABC_TRANSPORTER_1"/>
    <property type="match status" value="1"/>
</dbReference>
<dbReference type="PANTHER" id="PTHR42855:SF2">
    <property type="entry name" value="DRUG RESISTANCE ABC TRANSPORTER,ATP-BINDING PROTEIN"/>
    <property type="match status" value="1"/>
</dbReference>
<dbReference type="Gene3D" id="3.40.50.300">
    <property type="entry name" value="P-loop containing nucleotide triphosphate hydrolases"/>
    <property type="match status" value="2"/>
</dbReference>
<evidence type="ECO:0000313" key="5">
    <source>
        <dbReference type="Proteomes" id="UP001621418"/>
    </source>
</evidence>
<dbReference type="InterPro" id="IPR003593">
    <property type="entry name" value="AAA+_ATPase"/>
</dbReference>